<name>A0ABP8N9A3_9BACT</name>
<dbReference type="Pfam" id="PF13102">
    <property type="entry name" value="Phage_int_SAM_5"/>
    <property type="match status" value="1"/>
</dbReference>
<evidence type="ECO:0000256" key="2">
    <source>
        <dbReference type="ARBA" id="ARBA00023125"/>
    </source>
</evidence>
<evidence type="ECO:0000256" key="1">
    <source>
        <dbReference type="ARBA" id="ARBA00008857"/>
    </source>
</evidence>
<evidence type="ECO:0000259" key="4">
    <source>
        <dbReference type="PROSITE" id="PS51898"/>
    </source>
</evidence>
<evidence type="ECO:0000313" key="6">
    <source>
        <dbReference type="Proteomes" id="UP001500067"/>
    </source>
</evidence>
<dbReference type="InterPro" id="IPR035386">
    <property type="entry name" value="Arm-DNA-bind_5"/>
</dbReference>
<dbReference type="InterPro" id="IPR025269">
    <property type="entry name" value="SAM-like_dom"/>
</dbReference>
<dbReference type="PANTHER" id="PTHR30349">
    <property type="entry name" value="PHAGE INTEGRASE-RELATED"/>
    <property type="match status" value="1"/>
</dbReference>
<evidence type="ECO:0000256" key="3">
    <source>
        <dbReference type="ARBA" id="ARBA00023172"/>
    </source>
</evidence>
<dbReference type="InterPro" id="IPR011010">
    <property type="entry name" value="DNA_brk_join_enz"/>
</dbReference>
<evidence type="ECO:0000313" key="5">
    <source>
        <dbReference type="EMBL" id="GAA4461793.1"/>
    </source>
</evidence>
<feature type="domain" description="Tyr recombinase" evidence="4">
    <location>
        <begin position="220"/>
        <end position="404"/>
    </location>
</feature>
<dbReference type="InterPro" id="IPR013762">
    <property type="entry name" value="Integrase-like_cat_sf"/>
</dbReference>
<gene>
    <name evidence="5" type="ORF">GCM10023093_07170</name>
</gene>
<protein>
    <submittedName>
        <fullName evidence="5">Site-specific integrase</fullName>
    </submittedName>
</protein>
<dbReference type="SUPFAM" id="SSF56349">
    <property type="entry name" value="DNA breaking-rejoining enzymes"/>
    <property type="match status" value="1"/>
</dbReference>
<dbReference type="InterPro" id="IPR010998">
    <property type="entry name" value="Integrase_recombinase_N"/>
</dbReference>
<dbReference type="RefSeq" id="WP_345078651.1">
    <property type="nucleotide sequence ID" value="NZ_BAABFA010000005.1"/>
</dbReference>
<dbReference type="Pfam" id="PF17293">
    <property type="entry name" value="Arm-DNA-bind_5"/>
    <property type="match status" value="1"/>
</dbReference>
<dbReference type="PANTHER" id="PTHR30349:SF64">
    <property type="entry name" value="PROPHAGE INTEGRASE INTD-RELATED"/>
    <property type="match status" value="1"/>
</dbReference>
<dbReference type="InterPro" id="IPR050090">
    <property type="entry name" value="Tyrosine_recombinase_XerCD"/>
</dbReference>
<dbReference type="Proteomes" id="UP001500067">
    <property type="component" value="Unassembled WGS sequence"/>
</dbReference>
<keyword evidence="2" id="KW-0238">DNA-binding</keyword>
<comment type="similarity">
    <text evidence="1">Belongs to the 'phage' integrase family.</text>
</comment>
<keyword evidence="3" id="KW-0233">DNA recombination</keyword>
<dbReference type="Gene3D" id="1.10.150.130">
    <property type="match status" value="1"/>
</dbReference>
<proteinExistence type="inferred from homology"/>
<dbReference type="PROSITE" id="PS51898">
    <property type="entry name" value="TYR_RECOMBINASE"/>
    <property type="match status" value="1"/>
</dbReference>
<dbReference type="EMBL" id="BAABFA010000005">
    <property type="protein sequence ID" value="GAA4461793.1"/>
    <property type="molecule type" value="Genomic_DNA"/>
</dbReference>
<organism evidence="5 6">
    <name type="scientific">Nemorincola caseinilytica</name>
    <dbReference type="NCBI Taxonomy" id="2054315"/>
    <lineage>
        <taxon>Bacteria</taxon>
        <taxon>Pseudomonadati</taxon>
        <taxon>Bacteroidota</taxon>
        <taxon>Chitinophagia</taxon>
        <taxon>Chitinophagales</taxon>
        <taxon>Chitinophagaceae</taxon>
        <taxon>Nemorincola</taxon>
    </lineage>
</organism>
<comment type="caution">
    <text evidence="5">The sequence shown here is derived from an EMBL/GenBank/DDBJ whole genome shotgun (WGS) entry which is preliminary data.</text>
</comment>
<accession>A0ABP8N9A3</accession>
<dbReference type="InterPro" id="IPR002104">
    <property type="entry name" value="Integrase_catalytic"/>
</dbReference>
<sequence length="412" mass="47984">MISKSFAILFYLKKRTGVEQQTLPVYLRITVDGERKDIHTKQFWEQERWNKQAQRAKGTNESSRTLNAYLDALERDVQNARLRLTEAGLQVTVSEIEKILTGQEEKQRTLLQVFKEHNDKIAALVDMDYAEGTIERYKTTLDHTRRFIEWKYGKEDIELKSLTFEFVSDMEFWLKSARKCGHNSAIKYIANLRKIINICLKNGWLPKDPFYGFKMTKRDVVREYLSEEELQRLANKKFAVDRISQVRDIFLFSCYTGLAFIDVFNLTRERISKGVDGNQWIFTFRQKTDTSTRIPLLPQAQVILERYRSHSKCAANNKAFPVLSNQKMNSYLKEIADLCGIAKTLTYHIARHTFATTVTLNNDVPIESVSKMLGHKSIKITQHYAKIIDKKVSNDMQLLAEKMELKAIEGLQ</sequence>
<dbReference type="CDD" id="cd01185">
    <property type="entry name" value="INTN1_C_like"/>
    <property type="match status" value="1"/>
</dbReference>
<dbReference type="Gene3D" id="1.10.443.10">
    <property type="entry name" value="Intergrase catalytic core"/>
    <property type="match status" value="1"/>
</dbReference>
<dbReference type="Pfam" id="PF00589">
    <property type="entry name" value="Phage_integrase"/>
    <property type="match status" value="1"/>
</dbReference>
<keyword evidence="6" id="KW-1185">Reference proteome</keyword>
<reference evidence="6" key="1">
    <citation type="journal article" date="2019" name="Int. J. Syst. Evol. Microbiol.">
        <title>The Global Catalogue of Microorganisms (GCM) 10K type strain sequencing project: providing services to taxonomists for standard genome sequencing and annotation.</title>
        <authorList>
            <consortium name="The Broad Institute Genomics Platform"/>
            <consortium name="The Broad Institute Genome Sequencing Center for Infectious Disease"/>
            <person name="Wu L."/>
            <person name="Ma J."/>
        </authorList>
    </citation>
    <scope>NUCLEOTIDE SEQUENCE [LARGE SCALE GENOMIC DNA]</scope>
    <source>
        <strain evidence="6">JCM 32105</strain>
    </source>
</reference>